<dbReference type="Proteomes" id="UP000816034">
    <property type="component" value="Unassembled WGS sequence"/>
</dbReference>
<sequence>MKLKSILLASLFPAMTLGMFWGVARLKNAGDNWMEKKAKDDPLFAIFKENKERLDDGLPPLQPDEVPQDIRKVYQNYFEKEVQRYERNKFSQEED</sequence>
<name>A0AA88GKH0_NAELO</name>
<accession>A0AA88GKH0</accession>
<evidence type="ECO:0000313" key="2">
    <source>
        <dbReference type="Proteomes" id="UP000816034"/>
    </source>
</evidence>
<proteinExistence type="predicted"/>
<protein>
    <submittedName>
        <fullName evidence="1">Uncharacterized protein</fullName>
    </submittedName>
</protein>
<dbReference type="EMBL" id="PYSW02000023">
    <property type="protein sequence ID" value="KAG2382636.1"/>
    <property type="molecule type" value="Genomic_DNA"/>
</dbReference>
<keyword evidence="2" id="KW-1185">Reference proteome</keyword>
<gene>
    <name evidence="1" type="ORF">C9374_005216</name>
</gene>
<reference evidence="1 2" key="1">
    <citation type="journal article" date="2018" name="BMC Genomics">
        <title>The genome of Naegleria lovaniensis, the basis for a comparative approach to unravel pathogenicity factors of the human pathogenic amoeba N. fowleri.</title>
        <authorList>
            <person name="Liechti N."/>
            <person name="Schurch N."/>
            <person name="Bruggmann R."/>
            <person name="Wittwer M."/>
        </authorList>
    </citation>
    <scope>NUCLEOTIDE SEQUENCE [LARGE SCALE GENOMIC DNA]</scope>
    <source>
        <strain evidence="1 2">ATCC 30569</strain>
    </source>
</reference>
<comment type="caution">
    <text evidence="1">The sequence shown here is derived from an EMBL/GenBank/DDBJ whole genome shotgun (WGS) entry which is preliminary data.</text>
</comment>
<dbReference type="GeneID" id="68097671"/>
<organism evidence="1 2">
    <name type="scientific">Naegleria lovaniensis</name>
    <name type="common">Amoeba</name>
    <dbReference type="NCBI Taxonomy" id="51637"/>
    <lineage>
        <taxon>Eukaryota</taxon>
        <taxon>Discoba</taxon>
        <taxon>Heterolobosea</taxon>
        <taxon>Tetramitia</taxon>
        <taxon>Eutetramitia</taxon>
        <taxon>Vahlkampfiidae</taxon>
        <taxon>Naegleria</taxon>
    </lineage>
</organism>
<dbReference type="AlphaFoldDB" id="A0AA88GKH0"/>
<evidence type="ECO:0000313" key="1">
    <source>
        <dbReference type="EMBL" id="KAG2382636.1"/>
    </source>
</evidence>
<dbReference type="RefSeq" id="XP_044548315.1">
    <property type="nucleotide sequence ID" value="XM_044694942.1"/>
</dbReference>